<evidence type="ECO:0000256" key="4">
    <source>
        <dbReference type="PIRSR" id="PIRSR600821-50"/>
    </source>
</evidence>
<evidence type="ECO:0000256" key="5">
    <source>
        <dbReference type="SAM" id="MobiDB-lite"/>
    </source>
</evidence>
<dbReference type="EMBL" id="VBAM01000265">
    <property type="protein sequence ID" value="TMJ10906.1"/>
    <property type="molecule type" value="Genomic_DNA"/>
</dbReference>
<dbReference type="InterPro" id="IPR000821">
    <property type="entry name" value="Ala_racemase"/>
</dbReference>
<feature type="domain" description="Alanine racemase N-terminal" evidence="6">
    <location>
        <begin position="32"/>
        <end position="229"/>
    </location>
</feature>
<organism evidence="7 8">
    <name type="scientific">Candidatus Segetimicrobium genomatis</name>
    <dbReference type="NCBI Taxonomy" id="2569760"/>
    <lineage>
        <taxon>Bacteria</taxon>
        <taxon>Bacillati</taxon>
        <taxon>Candidatus Sysuimicrobiota</taxon>
        <taxon>Candidatus Sysuimicrobiia</taxon>
        <taxon>Candidatus Sysuimicrobiales</taxon>
        <taxon>Candidatus Segetimicrobiaceae</taxon>
        <taxon>Candidatus Segetimicrobium</taxon>
    </lineage>
</organism>
<accession>A0A537LSE2</accession>
<sequence>MASAPSRDRRRAVKTNPDPAPARPGRWTWAEIDLGAVGDNVRALAALLRPGTRLLAVVKADAYGHGAPAVARAAIEAGAWAVGVATTEEGVQLRRAGIEAPILVLGHTPAEEAETAVAHDFSVTVFQPEVIRALSRAASRQGRPARIHLKIDTGMGRLGVAPADAAAVAREAHGLGGVVLEGCFTHFATADEADLEPARAQLDAFRRVLRDVEAAGVPVGLRHAANSAAV</sequence>
<gene>
    <name evidence="7" type="primary">alr</name>
    <name evidence="7" type="ORF">E6H02_07460</name>
</gene>
<dbReference type="NCBIfam" id="TIGR00492">
    <property type="entry name" value="alr"/>
    <property type="match status" value="1"/>
</dbReference>
<dbReference type="Pfam" id="PF01168">
    <property type="entry name" value="Ala_racemase_N"/>
    <property type="match status" value="1"/>
</dbReference>
<feature type="non-terminal residue" evidence="7">
    <location>
        <position position="230"/>
    </location>
</feature>
<dbReference type="PRINTS" id="PR00992">
    <property type="entry name" value="ALARACEMASE"/>
</dbReference>
<dbReference type="PROSITE" id="PS00395">
    <property type="entry name" value="ALANINE_RACEMASE"/>
    <property type="match status" value="1"/>
</dbReference>
<feature type="modified residue" description="N6-(pyridoxal phosphate)lysine" evidence="4">
    <location>
        <position position="59"/>
    </location>
</feature>
<evidence type="ECO:0000256" key="3">
    <source>
        <dbReference type="ARBA" id="ARBA00023235"/>
    </source>
</evidence>
<dbReference type="FunFam" id="3.20.20.10:FF:000002">
    <property type="entry name" value="Alanine racemase"/>
    <property type="match status" value="1"/>
</dbReference>
<dbReference type="GO" id="GO:0008784">
    <property type="term" value="F:alanine racemase activity"/>
    <property type="evidence" value="ECO:0007669"/>
    <property type="project" value="UniProtKB-EC"/>
</dbReference>
<evidence type="ECO:0000256" key="1">
    <source>
        <dbReference type="ARBA" id="ARBA00001933"/>
    </source>
</evidence>
<keyword evidence="3 7" id="KW-0413">Isomerase</keyword>
<comment type="caution">
    <text evidence="7">The sequence shown here is derived from an EMBL/GenBank/DDBJ whole genome shotgun (WGS) entry which is preliminary data.</text>
</comment>
<dbReference type="GO" id="GO:0030170">
    <property type="term" value="F:pyridoxal phosphate binding"/>
    <property type="evidence" value="ECO:0007669"/>
    <property type="project" value="TreeGrafter"/>
</dbReference>
<dbReference type="GO" id="GO:0030632">
    <property type="term" value="P:D-alanine biosynthetic process"/>
    <property type="evidence" value="ECO:0007669"/>
    <property type="project" value="TreeGrafter"/>
</dbReference>
<dbReference type="GO" id="GO:0005829">
    <property type="term" value="C:cytosol"/>
    <property type="evidence" value="ECO:0007669"/>
    <property type="project" value="TreeGrafter"/>
</dbReference>
<protein>
    <submittedName>
        <fullName evidence="7">Alanine racemase</fullName>
        <ecNumber evidence="7">5.1.1.1</ecNumber>
    </submittedName>
</protein>
<dbReference type="PANTHER" id="PTHR30511">
    <property type="entry name" value="ALANINE RACEMASE"/>
    <property type="match status" value="1"/>
</dbReference>
<dbReference type="CDD" id="cd00430">
    <property type="entry name" value="PLPDE_III_AR"/>
    <property type="match status" value="1"/>
</dbReference>
<dbReference type="SUPFAM" id="SSF51419">
    <property type="entry name" value="PLP-binding barrel"/>
    <property type="match status" value="1"/>
</dbReference>
<evidence type="ECO:0000259" key="6">
    <source>
        <dbReference type="Pfam" id="PF01168"/>
    </source>
</evidence>
<dbReference type="AlphaFoldDB" id="A0A537LSE2"/>
<evidence type="ECO:0000313" key="8">
    <source>
        <dbReference type="Proteomes" id="UP000320393"/>
    </source>
</evidence>
<dbReference type="PANTHER" id="PTHR30511:SF0">
    <property type="entry name" value="ALANINE RACEMASE, CATABOLIC-RELATED"/>
    <property type="match status" value="1"/>
</dbReference>
<dbReference type="InterPro" id="IPR001608">
    <property type="entry name" value="Ala_racemase_N"/>
</dbReference>
<comment type="cofactor">
    <cofactor evidence="1 4">
        <name>pyridoxal 5'-phosphate</name>
        <dbReference type="ChEBI" id="CHEBI:597326"/>
    </cofactor>
</comment>
<reference evidence="7 8" key="1">
    <citation type="journal article" date="2019" name="Nat. Microbiol.">
        <title>Mediterranean grassland soil C-N compound turnover is dependent on rainfall and depth, and is mediated by genomically divergent microorganisms.</title>
        <authorList>
            <person name="Diamond S."/>
            <person name="Andeer P.F."/>
            <person name="Li Z."/>
            <person name="Crits-Christoph A."/>
            <person name="Burstein D."/>
            <person name="Anantharaman K."/>
            <person name="Lane K.R."/>
            <person name="Thomas B.C."/>
            <person name="Pan C."/>
            <person name="Northen T.R."/>
            <person name="Banfield J.F."/>
        </authorList>
    </citation>
    <scope>NUCLEOTIDE SEQUENCE [LARGE SCALE GENOMIC DNA]</scope>
    <source>
        <strain evidence="7">NP_5</strain>
    </source>
</reference>
<dbReference type="Gene3D" id="3.20.20.10">
    <property type="entry name" value="Alanine racemase"/>
    <property type="match status" value="1"/>
</dbReference>
<dbReference type="InterPro" id="IPR029066">
    <property type="entry name" value="PLP-binding_barrel"/>
</dbReference>
<name>A0A537LSE2_9BACT</name>
<dbReference type="EC" id="5.1.1.1" evidence="7"/>
<dbReference type="Proteomes" id="UP000320393">
    <property type="component" value="Unassembled WGS sequence"/>
</dbReference>
<feature type="region of interest" description="Disordered" evidence="5">
    <location>
        <begin position="1"/>
        <end position="24"/>
    </location>
</feature>
<keyword evidence="2 4" id="KW-0663">Pyridoxal phosphate</keyword>
<dbReference type="InterPro" id="IPR020622">
    <property type="entry name" value="Ala_racemase_pyridoxalP-BS"/>
</dbReference>
<evidence type="ECO:0000313" key="7">
    <source>
        <dbReference type="EMBL" id="TMJ10906.1"/>
    </source>
</evidence>
<proteinExistence type="predicted"/>
<evidence type="ECO:0000256" key="2">
    <source>
        <dbReference type="ARBA" id="ARBA00022898"/>
    </source>
</evidence>